<name>A0A7K3M784_9ACTN</name>
<evidence type="ECO:0000313" key="3">
    <source>
        <dbReference type="Proteomes" id="UP000460435"/>
    </source>
</evidence>
<keyword evidence="3" id="KW-1185">Reference proteome</keyword>
<feature type="domain" description="GTPase-associated protein 1 N-terminal" evidence="1">
    <location>
        <begin position="14"/>
        <end position="97"/>
    </location>
</feature>
<reference evidence="2 3" key="1">
    <citation type="submission" date="2019-11" db="EMBL/GenBank/DDBJ databases">
        <authorList>
            <person name="Li X.-J."/>
            <person name="Feng X.-M."/>
        </authorList>
    </citation>
    <scope>NUCLEOTIDE SEQUENCE [LARGE SCALE GENOMIC DNA]</scope>
    <source>
        <strain evidence="2 3">XMNu-373</strain>
    </source>
</reference>
<comment type="caution">
    <text evidence="2">The sequence shown here is derived from an EMBL/GenBank/DDBJ whole genome shotgun (WGS) entry which is preliminary data.</text>
</comment>
<dbReference type="EMBL" id="WLZY01000006">
    <property type="protein sequence ID" value="NDL58907.1"/>
    <property type="molecule type" value="Genomic_DNA"/>
</dbReference>
<accession>A0A7K3M784</accession>
<sequence length="743" mass="81037">MKPLDQLLFTWHDGGFRPVAATGDLGKPRSWLADQALRLCRYYPPAHLGAGVHAPISYGWWTDGSTRWVFRRGHLGNDPTGRPGNFFAHILAGHRDALPLTAVAGRFGSSHWWDGGPIPKLWDRVELADIPPATLEPVSGEQLESFLTTVLRGRGTTCAVLREPPAVTIACVAVISRRLPGLLDGLQFSTYEAPQHAVGFDLVGMHSSDPPPRGAVAEEAIDADDVELGARMLLSDQPEDQDLARILLAAATVDGTESAVDRMAAFLPSFRRHSDDDAIDTITALVLRFPDTAETLLKYPFGVRSVIRLLVAGDQSAWSALVWLPPGTQVAVGTELALKQDGYSLAEMLRQVRSGPPAFQHAFHAALLTSCSPVRLGRLRLSDRLELLRAAAQMRVSQQVVDALYGRDAGDLTRIADCRDLPTSWRGHALARRLMTRADPAPALERLCHDFRLAIATAQALDKPMPLIRALEEQPHQTVMQVVLTTVEGFNEDARISLISAVLEKVNPLSRPHELAAALRRAPPQSMGWDVVATTAVLDAIGEALERHRPAEAISSQIRALLTTVGGPCSSALHRVIDHLSGAVGQKEQVASENQLRCAMEAIADIKDREQRKLLANLTLGLLPETAAGVEYSEQICTWIRLVSGAGEDQFAETLLRLAADGGVGHGRSSLLYVASVIRMVGDGRIELTRSVVNRRRRLRNPIWQRLAVSAARGMNSRDLARATVLARRAGDETSRWWTALID</sequence>
<dbReference type="AlphaFoldDB" id="A0A7K3M784"/>
<dbReference type="RefSeq" id="WP_162451616.1">
    <property type="nucleotide sequence ID" value="NZ_WLZY01000006.1"/>
</dbReference>
<gene>
    <name evidence="2" type="ORF">F7O44_17705</name>
</gene>
<organism evidence="2 3">
    <name type="scientific">Phytoactinopolyspora mesophila</name>
    <dbReference type="NCBI Taxonomy" id="2650750"/>
    <lineage>
        <taxon>Bacteria</taxon>
        <taxon>Bacillati</taxon>
        <taxon>Actinomycetota</taxon>
        <taxon>Actinomycetes</taxon>
        <taxon>Jiangellales</taxon>
        <taxon>Jiangellaceae</taxon>
        <taxon>Phytoactinopolyspora</taxon>
    </lineage>
</organism>
<protein>
    <recommendedName>
        <fullName evidence="1">GTPase-associated protein 1 N-terminal domain-containing protein</fullName>
    </recommendedName>
</protein>
<evidence type="ECO:0000259" key="1">
    <source>
        <dbReference type="Pfam" id="PF20013"/>
    </source>
</evidence>
<evidence type="ECO:0000313" key="2">
    <source>
        <dbReference type="EMBL" id="NDL58907.1"/>
    </source>
</evidence>
<dbReference type="InterPro" id="IPR045402">
    <property type="entry name" value="GAP1-N2"/>
</dbReference>
<dbReference type="Pfam" id="PF20013">
    <property type="entry name" value="GAP1-N2"/>
    <property type="match status" value="1"/>
</dbReference>
<proteinExistence type="predicted"/>
<dbReference type="Proteomes" id="UP000460435">
    <property type="component" value="Unassembled WGS sequence"/>
</dbReference>